<proteinExistence type="predicted"/>
<dbReference type="EMBL" id="GG745336">
    <property type="protein sequence ID" value="KNE60684.1"/>
    <property type="molecule type" value="Genomic_DNA"/>
</dbReference>
<evidence type="ECO:0000256" key="2">
    <source>
        <dbReference type="SAM" id="Phobius"/>
    </source>
</evidence>
<feature type="region of interest" description="Disordered" evidence="1">
    <location>
        <begin position="278"/>
        <end position="380"/>
    </location>
</feature>
<keyword evidence="2" id="KW-0812">Transmembrane</keyword>
<reference evidence="4" key="2">
    <citation type="submission" date="2009-11" db="EMBL/GenBank/DDBJ databases">
        <title>The Genome Sequence of Allomyces macrogynus strain ATCC 38327.</title>
        <authorList>
            <consortium name="The Broad Institute Genome Sequencing Platform"/>
            <person name="Russ C."/>
            <person name="Cuomo C."/>
            <person name="Shea T."/>
            <person name="Young S.K."/>
            <person name="Zeng Q."/>
            <person name="Koehrsen M."/>
            <person name="Haas B."/>
            <person name="Borodovsky M."/>
            <person name="Guigo R."/>
            <person name="Alvarado L."/>
            <person name="Berlin A."/>
            <person name="Borenstein D."/>
            <person name="Chen Z."/>
            <person name="Engels R."/>
            <person name="Freedman E."/>
            <person name="Gellesch M."/>
            <person name="Goldberg J."/>
            <person name="Griggs A."/>
            <person name="Gujja S."/>
            <person name="Heiman D."/>
            <person name="Hepburn T."/>
            <person name="Howarth C."/>
            <person name="Jen D."/>
            <person name="Larson L."/>
            <person name="Lewis B."/>
            <person name="Mehta T."/>
            <person name="Park D."/>
            <person name="Pearson M."/>
            <person name="Roberts A."/>
            <person name="Saif S."/>
            <person name="Shenoy N."/>
            <person name="Sisk P."/>
            <person name="Stolte C."/>
            <person name="Sykes S."/>
            <person name="Walk T."/>
            <person name="White J."/>
            <person name="Yandava C."/>
            <person name="Burger G."/>
            <person name="Gray M.W."/>
            <person name="Holland P.W.H."/>
            <person name="King N."/>
            <person name="Lang F.B.F."/>
            <person name="Roger A.J."/>
            <person name="Ruiz-Trillo I."/>
            <person name="Lander E."/>
            <person name="Nusbaum C."/>
        </authorList>
    </citation>
    <scope>NUCLEOTIDE SEQUENCE [LARGE SCALE GENOMIC DNA]</scope>
    <source>
        <strain evidence="4">ATCC 38327</strain>
    </source>
</reference>
<keyword evidence="2" id="KW-1133">Transmembrane helix</keyword>
<evidence type="ECO:0000313" key="3">
    <source>
        <dbReference type="EMBL" id="KNE60684.1"/>
    </source>
</evidence>
<keyword evidence="2" id="KW-0472">Membrane</keyword>
<feature type="transmembrane region" description="Helical" evidence="2">
    <location>
        <begin position="71"/>
        <end position="90"/>
    </location>
</feature>
<evidence type="ECO:0000256" key="1">
    <source>
        <dbReference type="SAM" id="MobiDB-lite"/>
    </source>
</evidence>
<feature type="compositionally biased region" description="Low complexity" evidence="1">
    <location>
        <begin position="305"/>
        <end position="315"/>
    </location>
</feature>
<feature type="transmembrane region" description="Helical" evidence="2">
    <location>
        <begin position="175"/>
        <end position="203"/>
    </location>
</feature>
<dbReference type="Proteomes" id="UP000054350">
    <property type="component" value="Unassembled WGS sequence"/>
</dbReference>
<feature type="transmembrane region" description="Helical" evidence="2">
    <location>
        <begin position="111"/>
        <end position="133"/>
    </location>
</feature>
<feature type="transmembrane region" description="Helical" evidence="2">
    <location>
        <begin position="6"/>
        <end position="24"/>
    </location>
</feature>
<feature type="transmembrane region" description="Helical" evidence="2">
    <location>
        <begin position="223"/>
        <end position="245"/>
    </location>
</feature>
<feature type="transmembrane region" description="Helical" evidence="2">
    <location>
        <begin position="251"/>
        <end position="270"/>
    </location>
</feature>
<dbReference type="VEuPathDB" id="FungiDB:AMAG_06048"/>
<sequence length="389" mass="44051">MPDRPLTDLLIDPILQLISLYLVYRTYAALEKPSDVICYGFLVVNRAVTFFDTIMVLFIDNLATDTLIYFSLARSLVRHLALAVAMAYILQRRLVRISQLVTREQTQLLSYLAMGFALTAAAVDAAIVVAFFVSGVRVKTLGEEYLVKRPRATASELAQFVWANVSDVPPEMWQILQVVVIPVMHLINFVCDIFFYTIVSGLWSTTFINVRKLSTKRWLDMSWPYMILMVLHFNVFLITLLSRTILRRASLGFIMELGQFTVAMDWFIFFRKTQAIARGRGSPSRNPRPHRRRTAARRSPPPRAPAAARAPSTTRITKQPTDHLVASDTTAVYPPPEFGIVRDRGYPEGPATAKTPARHGHGMYSSLHEPRGTAYAHRRRDCVRIPHGS</sequence>
<dbReference type="AlphaFoldDB" id="A0A0L0SE27"/>
<accession>A0A0L0SE27</accession>
<dbReference type="OrthoDB" id="5586086at2759"/>
<feature type="compositionally biased region" description="Basic residues" evidence="1">
    <location>
        <begin position="287"/>
        <end position="296"/>
    </location>
</feature>
<gene>
    <name evidence="3" type="ORF">AMAG_06048</name>
</gene>
<evidence type="ECO:0000313" key="4">
    <source>
        <dbReference type="Proteomes" id="UP000054350"/>
    </source>
</evidence>
<keyword evidence="4" id="KW-1185">Reference proteome</keyword>
<feature type="transmembrane region" description="Helical" evidence="2">
    <location>
        <begin position="36"/>
        <end position="59"/>
    </location>
</feature>
<reference evidence="3 4" key="1">
    <citation type="submission" date="2009-11" db="EMBL/GenBank/DDBJ databases">
        <title>Annotation of Allomyces macrogynus ATCC 38327.</title>
        <authorList>
            <consortium name="The Broad Institute Genome Sequencing Platform"/>
            <person name="Russ C."/>
            <person name="Cuomo C."/>
            <person name="Burger G."/>
            <person name="Gray M.W."/>
            <person name="Holland P.W.H."/>
            <person name="King N."/>
            <person name="Lang F.B.F."/>
            <person name="Roger A.J."/>
            <person name="Ruiz-Trillo I."/>
            <person name="Young S.K."/>
            <person name="Zeng Q."/>
            <person name="Gargeya S."/>
            <person name="Fitzgerald M."/>
            <person name="Haas B."/>
            <person name="Abouelleil A."/>
            <person name="Alvarado L."/>
            <person name="Arachchi H.M."/>
            <person name="Berlin A."/>
            <person name="Chapman S.B."/>
            <person name="Gearin G."/>
            <person name="Goldberg J."/>
            <person name="Griggs A."/>
            <person name="Gujja S."/>
            <person name="Hansen M."/>
            <person name="Heiman D."/>
            <person name="Howarth C."/>
            <person name="Larimer J."/>
            <person name="Lui A."/>
            <person name="MacDonald P.J.P."/>
            <person name="McCowen C."/>
            <person name="Montmayeur A."/>
            <person name="Murphy C."/>
            <person name="Neiman D."/>
            <person name="Pearson M."/>
            <person name="Priest M."/>
            <person name="Roberts A."/>
            <person name="Saif S."/>
            <person name="Shea T."/>
            <person name="Sisk P."/>
            <person name="Stolte C."/>
            <person name="Sykes S."/>
            <person name="Wortman J."/>
            <person name="Nusbaum C."/>
            <person name="Birren B."/>
        </authorList>
    </citation>
    <scope>NUCLEOTIDE SEQUENCE [LARGE SCALE GENOMIC DNA]</scope>
    <source>
        <strain evidence="3 4">ATCC 38327</strain>
    </source>
</reference>
<protein>
    <submittedName>
        <fullName evidence="3">Uncharacterized protein</fullName>
    </submittedName>
</protein>
<name>A0A0L0SE27_ALLM3</name>
<organism evidence="3 4">
    <name type="scientific">Allomyces macrogynus (strain ATCC 38327)</name>
    <name type="common">Allomyces javanicus var. macrogynus</name>
    <dbReference type="NCBI Taxonomy" id="578462"/>
    <lineage>
        <taxon>Eukaryota</taxon>
        <taxon>Fungi</taxon>
        <taxon>Fungi incertae sedis</taxon>
        <taxon>Blastocladiomycota</taxon>
        <taxon>Blastocladiomycetes</taxon>
        <taxon>Blastocladiales</taxon>
        <taxon>Blastocladiaceae</taxon>
        <taxon>Allomyces</taxon>
    </lineage>
</organism>